<dbReference type="InterPro" id="IPR052552">
    <property type="entry name" value="YeaO-like"/>
</dbReference>
<name>A0A653BCP3_ECTOL</name>
<dbReference type="PANTHER" id="PTHR36849">
    <property type="entry name" value="CYTOPLASMIC PROTEIN-RELATED"/>
    <property type="match status" value="1"/>
</dbReference>
<proteinExistence type="predicted"/>
<sequence>MIRCKRVYLEAEACDGQRVLVDRLWPRGLAKDALACDAWLPDVAPSTALRKGFGHRAPAFADFRAAYRHELACHPEHWQRLLHWAAGGTLTLLYAARDEVHNNARVLAEFLEEELLRRDTPSSAVCYQGEFDAG</sequence>
<organism evidence="1">
    <name type="scientific">Ectopseudomonas oleovorans</name>
    <name type="common">Pseudomonas oleovorans</name>
    <dbReference type="NCBI Taxonomy" id="301"/>
    <lineage>
        <taxon>Bacteria</taxon>
        <taxon>Pseudomonadati</taxon>
        <taxon>Pseudomonadota</taxon>
        <taxon>Gammaproteobacteria</taxon>
        <taxon>Pseudomonadales</taxon>
        <taxon>Pseudomonadaceae</taxon>
        <taxon>Ectopseudomonas</taxon>
    </lineage>
</organism>
<dbReference type="AlphaFoldDB" id="A0A653BCP3"/>
<reference evidence="1" key="1">
    <citation type="submission" date="2018-11" db="EMBL/GenBank/DDBJ databases">
        <authorList>
            <consortium name="Genoscope - CEA"/>
            <person name="William W."/>
        </authorList>
    </citation>
    <scope>NUCLEOTIDE SEQUENCE [LARGE SCALE GENOMIC DNA]</scope>
    <source>
        <strain evidence="1">T9AD</strain>
    </source>
</reference>
<dbReference type="OrthoDB" id="9790745at2"/>
<accession>A0A653BCP3</accession>
<dbReference type="Pfam" id="PF22752">
    <property type="entry name" value="DUF488-N3i"/>
    <property type="match status" value="1"/>
</dbReference>
<evidence type="ECO:0000313" key="1">
    <source>
        <dbReference type="EMBL" id="VDN66440.1"/>
    </source>
</evidence>
<dbReference type="PANTHER" id="PTHR36849:SF1">
    <property type="entry name" value="CYTOPLASMIC PROTEIN"/>
    <property type="match status" value="1"/>
</dbReference>
<gene>
    <name evidence="1" type="ORF">POT9AD_5465</name>
</gene>
<protein>
    <submittedName>
        <fullName evidence="1">Uncharacterized protein</fullName>
    </submittedName>
</protein>
<dbReference type="EMBL" id="LR130779">
    <property type="protein sequence ID" value="VDN66440.1"/>
    <property type="molecule type" value="Genomic_DNA"/>
</dbReference>